<dbReference type="OrthoDB" id="9770537at2"/>
<gene>
    <name evidence="7" type="ORF">CSV86_007305</name>
</gene>
<dbReference type="InterPro" id="IPR015590">
    <property type="entry name" value="Aldehyde_DH_dom"/>
</dbReference>
<comment type="similarity">
    <text evidence="1">Belongs to the aldehyde dehydrogenase family.</text>
</comment>
<evidence type="ECO:0000259" key="6">
    <source>
        <dbReference type="Pfam" id="PF00171"/>
    </source>
</evidence>
<dbReference type="InterPro" id="IPR016162">
    <property type="entry name" value="Ald_DH_N"/>
</dbReference>
<dbReference type="Proteomes" id="UP000010448">
    <property type="component" value="Unassembled WGS sequence"/>
</dbReference>
<evidence type="ECO:0000313" key="7">
    <source>
        <dbReference type="EMBL" id="NNJ15062.1"/>
    </source>
</evidence>
<comment type="catalytic activity">
    <reaction evidence="3">
        <text>2,5-dioxopentanoate + NAD(+) + H2O = 2-oxoglutarate + NADH + 2 H(+)</text>
        <dbReference type="Rhea" id="RHEA:47152"/>
        <dbReference type="ChEBI" id="CHEBI:15377"/>
        <dbReference type="ChEBI" id="CHEBI:15378"/>
        <dbReference type="ChEBI" id="CHEBI:16810"/>
        <dbReference type="ChEBI" id="CHEBI:57540"/>
        <dbReference type="ChEBI" id="CHEBI:57945"/>
        <dbReference type="ChEBI" id="CHEBI:58136"/>
    </reaction>
</comment>
<keyword evidence="2" id="KW-0560">Oxidoreductase</keyword>
<dbReference type="Pfam" id="PF00171">
    <property type="entry name" value="Aldedh"/>
    <property type="match status" value="1"/>
</dbReference>
<dbReference type="Gene3D" id="3.40.605.10">
    <property type="entry name" value="Aldehyde Dehydrogenase, Chain A, domain 1"/>
    <property type="match status" value="1"/>
</dbReference>
<evidence type="ECO:0000256" key="5">
    <source>
        <dbReference type="ARBA" id="ARBA00067023"/>
    </source>
</evidence>
<evidence type="ECO:0000256" key="2">
    <source>
        <dbReference type="ARBA" id="ARBA00023002"/>
    </source>
</evidence>
<name>L1M1A2_9PSED</name>
<accession>L1M1A2</accession>
<keyword evidence="8" id="KW-1185">Reference proteome</keyword>
<dbReference type="InterPro" id="IPR016161">
    <property type="entry name" value="Ald_DH/histidinol_DH"/>
</dbReference>
<proteinExistence type="inferred from homology"/>
<dbReference type="CDD" id="cd07129">
    <property type="entry name" value="ALDH_KGSADH"/>
    <property type="match status" value="1"/>
</dbReference>
<dbReference type="PANTHER" id="PTHR43353">
    <property type="entry name" value="SUCCINATE-SEMIALDEHYDE DEHYDROGENASE, MITOCHONDRIAL"/>
    <property type="match status" value="1"/>
</dbReference>
<dbReference type="Gene3D" id="3.40.309.10">
    <property type="entry name" value="Aldehyde Dehydrogenase, Chain A, domain 2"/>
    <property type="match status" value="1"/>
</dbReference>
<sequence length="525" mass="55392">MILGHNYIGGQRSAQGDIRLQSLDASTGEALPGEFCQATEAEVDAAARAAAAAFPAYRNLSPERRAQFLDAIADELDALGDAFVAMVCRETALPAARIQGERGRTSGQMRLFAKVLRRGDFLGARIDRALPDRQPLPRVDLRQMRIGIGPVAVFGASNFPLAFSTAGGDTAAALAAGCPVVVKAHSGHMATAEAVADAILRAAERTGMPAGVFNMVYGGGVGEWLVKHAAIQAVGFTGSLRGGNALCRLAAERPQPIPVFAEMSSINPVILLPHALRTRGDTIARELAASVTLGCGQFCTNPGLIIGLRSAQFTGFVEQLKGQMAEQPAQTMLNRGTLASYCKGLEHLHGHPGVRHLAGAAQGDGQAQPQLFAADVRLLLEGDELLQEEVFGPATVVIEVEDTAQLRAAIQALRGQLTATLIGEPDELLAHAWLGELLQEKVGRVLVNGYPTGVEVCDAMVHGGPYPATSDSRGTSVGTLAIERFLRPVCFQNYPDALLPEALRDGNPLGVLRLVDGVFSREGLV</sequence>
<dbReference type="InterPro" id="IPR044151">
    <property type="entry name" value="ALDH_KGSADH"/>
</dbReference>
<dbReference type="EMBL" id="AMWJ02000001">
    <property type="protein sequence ID" value="NNJ15062.1"/>
    <property type="molecule type" value="Genomic_DNA"/>
</dbReference>
<evidence type="ECO:0000313" key="8">
    <source>
        <dbReference type="Proteomes" id="UP000010448"/>
    </source>
</evidence>
<dbReference type="FunFam" id="3.40.605.10:FF:000037">
    <property type="entry name" value="NADP-dependent fatty aldehyde dehydrogenase"/>
    <property type="match status" value="1"/>
</dbReference>
<dbReference type="RefSeq" id="WP_009398885.1">
    <property type="nucleotide sequence ID" value="NZ_AMWJ02000001.1"/>
</dbReference>
<dbReference type="GO" id="GO:0047533">
    <property type="term" value="F:2,5-dioxovalerate dehydrogenase (NADP+) activity"/>
    <property type="evidence" value="ECO:0007669"/>
    <property type="project" value="UniProtKB-EC"/>
</dbReference>
<feature type="domain" description="Aldehyde dehydrogenase" evidence="6">
    <location>
        <begin position="22"/>
        <end position="456"/>
    </location>
</feature>
<dbReference type="EC" id="1.2.1.26" evidence="5"/>
<evidence type="ECO:0000256" key="1">
    <source>
        <dbReference type="ARBA" id="ARBA00009986"/>
    </source>
</evidence>
<reference evidence="7 8" key="1">
    <citation type="journal article" date="2013" name="Genome Announc.">
        <title>Genome Sequence of Naphthalene-Degrading Soil Bacterium Pseudomonas putida CSV86.</title>
        <authorList>
            <person name="Phale P.S."/>
            <person name="Paliwal V."/>
            <person name="Raju S.C."/>
            <person name="Modak A."/>
            <person name="Purohit H.J."/>
        </authorList>
    </citation>
    <scope>NUCLEOTIDE SEQUENCE [LARGE SCALE GENOMIC DNA]</scope>
    <source>
        <strain evidence="7 8">CSV86</strain>
    </source>
</reference>
<evidence type="ECO:0000256" key="4">
    <source>
        <dbReference type="ARBA" id="ARBA00051918"/>
    </source>
</evidence>
<dbReference type="AlphaFoldDB" id="L1M1A2"/>
<dbReference type="eggNOG" id="COG1012">
    <property type="taxonomic scope" value="Bacteria"/>
</dbReference>
<dbReference type="InterPro" id="IPR050740">
    <property type="entry name" value="Aldehyde_DH_Superfamily"/>
</dbReference>
<dbReference type="InterPro" id="IPR016163">
    <property type="entry name" value="Ald_DH_C"/>
</dbReference>
<protein>
    <recommendedName>
        <fullName evidence="5">2,5-dioxovalerate dehydrogenase</fullName>
        <ecNumber evidence="5">1.2.1.26</ecNumber>
    </recommendedName>
</protein>
<comment type="catalytic activity">
    <reaction evidence="4">
        <text>2,5-dioxopentanoate + NADP(+) + H2O = 2-oxoglutarate + NADPH + 2 H(+)</text>
        <dbReference type="Rhea" id="RHEA:11296"/>
        <dbReference type="ChEBI" id="CHEBI:15377"/>
        <dbReference type="ChEBI" id="CHEBI:15378"/>
        <dbReference type="ChEBI" id="CHEBI:16810"/>
        <dbReference type="ChEBI" id="CHEBI:57783"/>
        <dbReference type="ChEBI" id="CHEBI:58136"/>
        <dbReference type="ChEBI" id="CHEBI:58349"/>
        <dbReference type="EC" id="1.2.1.26"/>
    </reaction>
</comment>
<evidence type="ECO:0000256" key="3">
    <source>
        <dbReference type="ARBA" id="ARBA00050769"/>
    </source>
</evidence>
<dbReference type="PANTHER" id="PTHR43353:SF3">
    <property type="entry name" value="ALDEHYDE DEHYDROGENASE-RELATED"/>
    <property type="match status" value="1"/>
</dbReference>
<organism evidence="7 8">
    <name type="scientific">Pseudomonas bharatica CSV86</name>
    <dbReference type="NCBI Taxonomy" id="1005395"/>
    <lineage>
        <taxon>Bacteria</taxon>
        <taxon>Pseudomonadati</taxon>
        <taxon>Pseudomonadota</taxon>
        <taxon>Gammaproteobacteria</taxon>
        <taxon>Pseudomonadales</taxon>
        <taxon>Pseudomonadaceae</taxon>
        <taxon>Pseudomonas</taxon>
        <taxon>Pseudomonas bharatica</taxon>
    </lineage>
</organism>
<dbReference type="SUPFAM" id="SSF53720">
    <property type="entry name" value="ALDH-like"/>
    <property type="match status" value="1"/>
</dbReference>
<comment type="caution">
    <text evidence="7">The sequence shown here is derived from an EMBL/GenBank/DDBJ whole genome shotgun (WGS) entry which is preliminary data.</text>
</comment>